<feature type="transmembrane region" description="Helical" evidence="2">
    <location>
        <begin position="144"/>
        <end position="168"/>
    </location>
</feature>
<keyword evidence="2" id="KW-0812">Transmembrane</keyword>
<evidence type="ECO:0000313" key="4">
    <source>
        <dbReference type="Proteomes" id="UP000597444"/>
    </source>
</evidence>
<feature type="transmembrane region" description="Helical" evidence="2">
    <location>
        <begin position="218"/>
        <end position="237"/>
    </location>
</feature>
<dbReference type="Pfam" id="PF06197">
    <property type="entry name" value="DUF998"/>
    <property type="match status" value="1"/>
</dbReference>
<feature type="transmembrane region" description="Helical" evidence="2">
    <location>
        <begin position="87"/>
        <end position="107"/>
    </location>
</feature>
<keyword evidence="2" id="KW-1133">Transmembrane helix</keyword>
<accession>A0A8J3ID98</accession>
<proteinExistence type="predicted"/>
<keyword evidence="2" id="KW-0472">Membrane</keyword>
<dbReference type="InterPro" id="IPR009339">
    <property type="entry name" value="DUF998"/>
</dbReference>
<dbReference type="AlphaFoldDB" id="A0A8J3ID98"/>
<evidence type="ECO:0000256" key="2">
    <source>
        <dbReference type="SAM" id="Phobius"/>
    </source>
</evidence>
<feature type="transmembrane region" description="Helical" evidence="2">
    <location>
        <begin position="119"/>
        <end position="138"/>
    </location>
</feature>
<reference evidence="3" key="1">
    <citation type="submission" date="2020-10" db="EMBL/GenBank/DDBJ databases">
        <title>Taxonomic study of unclassified bacteria belonging to the class Ktedonobacteria.</title>
        <authorList>
            <person name="Yabe S."/>
            <person name="Wang C.M."/>
            <person name="Zheng Y."/>
            <person name="Sakai Y."/>
            <person name="Cavaletti L."/>
            <person name="Monciardini P."/>
            <person name="Donadio S."/>
        </authorList>
    </citation>
    <scope>NUCLEOTIDE SEQUENCE</scope>
    <source>
        <strain evidence="3">ID150040</strain>
    </source>
</reference>
<evidence type="ECO:0008006" key="5">
    <source>
        <dbReference type="Google" id="ProtNLM"/>
    </source>
</evidence>
<organism evidence="3 4">
    <name type="scientific">Reticulibacter mediterranei</name>
    <dbReference type="NCBI Taxonomy" id="2778369"/>
    <lineage>
        <taxon>Bacteria</taxon>
        <taxon>Bacillati</taxon>
        <taxon>Chloroflexota</taxon>
        <taxon>Ktedonobacteria</taxon>
        <taxon>Ktedonobacterales</taxon>
        <taxon>Reticulibacteraceae</taxon>
        <taxon>Reticulibacter</taxon>
    </lineage>
</organism>
<feature type="compositionally biased region" description="Polar residues" evidence="1">
    <location>
        <begin position="1"/>
        <end position="21"/>
    </location>
</feature>
<evidence type="ECO:0000256" key="1">
    <source>
        <dbReference type="SAM" id="MobiDB-lite"/>
    </source>
</evidence>
<sequence length="249" mass="26717">MNTTSSHSTDDTIPSVPSSGSAKPANKVSPNAFQWLALGAIAGPVLFTLGWIILGALSPGYTAWGIHIAPYSPISQPISGLGVTAPFMNAIFVLSGFLLLVGVIGIFQGIREMGAFERWSCIVLFAFSPLGMVMDGFFTLETILLHTVGFLLACATPILSFVVVGITLRRIKSFRRFGNWLLLGSPLTLALLILYFLTFSPTVAGLQTGVAGLTERTLGVEVHIWFVVLGVLVFQRLSGKQARDLKKFG</sequence>
<feature type="region of interest" description="Disordered" evidence="1">
    <location>
        <begin position="1"/>
        <end position="25"/>
    </location>
</feature>
<dbReference type="Proteomes" id="UP000597444">
    <property type="component" value="Unassembled WGS sequence"/>
</dbReference>
<protein>
    <recommendedName>
        <fullName evidence="5">DUF998 domain-containing protein</fullName>
    </recommendedName>
</protein>
<dbReference type="RefSeq" id="WP_220201398.1">
    <property type="nucleotide sequence ID" value="NZ_BNJK01000001.1"/>
</dbReference>
<feature type="transmembrane region" description="Helical" evidence="2">
    <location>
        <begin position="33"/>
        <end position="54"/>
    </location>
</feature>
<dbReference type="EMBL" id="BNJK01000001">
    <property type="protein sequence ID" value="GHO90433.1"/>
    <property type="molecule type" value="Genomic_DNA"/>
</dbReference>
<keyword evidence="4" id="KW-1185">Reference proteome</keyword>
<gene>
    <name evidence="3" type="ORF">KSF_004810</name>
</gene>
<name>A0A8J3ID98_9CHLR</name>
<evidence type="ECO:0000313" key="3">
    <source>
        <dbReference type="EMBL" id="GHO90433.1"/>
    </source>
</evidence>
<comment type="caution">
    <text evidence="3">The sequence shown here is derived from an EMBL/GenBank/DDBJ whole genome shotgun (WGS) entry which is preliminary data.</text>
</comment>
<feature type="transmembrane region" description="Helical" evidence="2">
    <location>
        <begin position="180"/>
        <end position="198"/>
    </location>
</feature>